<dbReference type="KEGG" id="gsl:Gasu_51950"/>
<dbReference type="InterPro" id="IPR029063">
    <property type="entry name" value="SAM-dependent_MTases_sf"/>
</dbReference>
<evidence type="ECO:0000313" key="6">
    <source>
        <dbReference type="Proteomes" id="UP000030680"/>
    </source>
</evidence>
<dbReference type="CDD" id="cd02440">
    <property type="entry name" value="AdoMet_MTases"/>
    <property type="match status" value="1"/>
</dbReference>
<dbReference type="OrthoDB" id="2094832at2759"/>
<dbReference type="GO" id="GO:0016740">
    <property type="term" value="F:transferase activity"/>
    <property type="evidence" value="ECO:0007669"/>
    <property type="project" value="UniProtKB-KW"/>
</dbReference>
<keyword evidence="2" id="KW-0808">Transferase</keyword>
<dbReference type="OMA" id="GWIENNF"/>
<dbReference type="Gene3D" id="3.40.50.150">
    <property type="entry name" value="Vaccinia Virus protein VP39"/>
    <property type="match status" value="1"/>
</dbReference>
<reference evidence="6" key="1">
    <citation type="journal article" date="2013" name="Science">
        <title>Gene transfer from bacteria and archaea facilitated evolution of an extremophilic eukaryote.</title>
        <authorList>
            <person name="Schonknecht G."/>
            <person name="Chen W.H."/>
            <person name="Ternes C.M."/>
            <person name="Barbier G.G."/>
            <person name="Shrestha R.P."/>
            <person name="Stanke M."/>
            <person name="Brautigam A."/>
            <person name="Baker B.J."/>
            <person name="Banfield J.F."/>
            <person name="Garavito R.M."/>
            <person name="Carr K."/>
            <person name="Wilkerson C."/>
            <person name="Rensing S.A."/>
            <person name="Gagneul D."/>
            <person name="Dickenson N.E."/>
            <person name="Oesterhelt C."/>
            <person name="Lercher M.J."/>
            <person name="Weber A.P."/>
        </authorList>
    </citation>
    <scope>NUCLEOTIDE SEQUENCE [LARGE SCALE GENOMIC DNA]</scope>
    <source>
        <strain evidence="6">074W</strain>
    </source>
</reference>
<dbReference type="PANTHER" id="PTHR35897:SF1">
    <property type="entry name" value="METHYLTRANSFERASE AUSD"/>
    <property type="match status" value="1"/>
</dbReference>
<name>M2XUX5_GALSU</name>
<dbReference type="EMBL" id="KB454535">
    <property type="protein sequence ID" value="EME27214.1"/>
    <property type="molecule type" value="Genomic_DNA"/>
</dbReference>
<comment type="similarity">
    <text evidence="4">Belongs to the class I-like SAM-binding methyltransferase superfamily.</text>
</comment>
<dbReference type="AlphaFoldDB" id="M2XUX5"/>
<evidence type="ECO:0000256" key="3">
    <source>
        <dbReference type="ARBA" id="ARBA00022691"/>
    </source>
</evidence>
<comment type="pathway">
    <text evidence="1">Secondary metabolite biosynthesis.</text>
</comment>
<dbReference type="PANTHER" id="PTHR35897">
    <property type="entry name" value="METHYLTRANSFERASE AUSD"/>
    <property type="match status" value="1"/>
</dbReference>
<protein>
    <submittedName>
        <fullName evidence="5">Uncharacterized protein</fullName>
    </submittedName>
</protein>
<dbReference type="GeneID" id="17086142"/>
<dbReference type="eggNOG" id="ENOG502S9MA">
    <property type="taxonomic scope" value="Eukaryota"/>
</dbReference>
<organism evidence="5 6">
    <name type="scientific">Galdieria sulphuraria</name>
    <name type="common">Red alga</name>
    <dbReference type="NCBI Taxonomy" id="130081"/>
    <lineage>
        <taxon>Eukaryota</taxon>
        <taxon>Rhodophyta</taxon>
        <taxon>Bangiophyceae</taxon>
        <taxon>Galdieriales</taxon>
        <taxon>Galdieriaceae</taxon>
        <taxon>Galdieria</taxon>
    </lineage>
</organism>
<keyword evidence="6" id="KW-1185">Reference proteome</keyword>
<keyword evidence="3" id="KW-0949">S-adenosyl-L-methionine</keyword>
<evidence type="ECO:0000256" key="4">
    <source>
        <dbReference type="ARBA" id="ARBA00038314"/>
    </source>
</evidence>
<dbReference type="InterPro" id="IPR051654">
    <property type="entry name" value="Meroterpenoid_MTases"/>
</dbReference>
<dbReference type="SUPFAM" id="SSF53335">
    <property type="entry name" value="S-adenosyl-L-methionine-dependent methyltransferases"/>
    <property type="match status" value="1"/>
</dbReference>
<dbReference type="Gramene" id="EME27214">
    <property type="protein sequence ID" value="EME27214"/>
    <property type="gene ID" value="Gasu_51950"/>
</dbReference>
<evidence type="ECO:0000313" key="5">
    <source>
        <dbReference type="EMBL" id="EME27214.1"/>
    </source>
</evidence>
<dbReference type="Pfam" id="PF13489">
    <property type="entry name" value="Methyltransf_23"/>
    <property type="match status" value="1"/>
</dbReference>
<dbReference type="RefSeq" id="XP_005703734.1">
    <property type="nucleotide sequence ID" value="XM_005703677.1"/>
</dbReference>
<evidence type="ECO:0000256" key="2">
    <source>
        <dbReference type="ARBA" id="ARBA00022679"/>
    </source>
</evidence>
<evidence type="ECO:0000256" key="1">
    <source>
        <dbReference type="ARBA" id="ARBA00005179"/>
    </source>
</evidence>
<dbReference type="Proteomes" id="UP000030680">
    <property type="component" value="Unassembled WGS sequence"/>
</dbReference>
<accession>M2XUX5</accession>
<sequence length="270" mass="30638">MTTEDWKGLPEIDYEVLQLFPNFTKEDIIQKAREIREKSLSTDFYCCIDGLHFLKFGLKHNPFYGEVFQEGKLSELRILDIGCCFGVDIRGLILDGADINNVFGIDLSDSLISLGFELFGDAERLKGHFIEADATSKDFVNTVSEKTGGKFDLIILQLVLHTVADSGALLIQNVFRLLNTGGKLIGCTLGTEEDLDEELKVGVGRRRRFIHSERTLSRLFSSCGFTNITVKFCKWNPQKWSVGWIENNFSFSLKNECLGFLIFRCMNVEF</sequence>
<proteinExistence type="inferred from homology"/>
<gene>
    <name evidence="5" type="ORF">Gasu_51950</name>
</gene>